<keyword evidence="1" id="KW-1133">Transmembrane helix</keyword>
<dbReference type="Proteomes" id="UP000678679">
    <property type="component" value="Chromosome 2"/>
</dbReference>
<dbReference type="AlphaFoldDB" id="A0AAX1NCS7"/>
<keyword evidence="3" id="KW-1185">Reference proteome</keyword>
<name>A0AAX1NCS7_9BACT</name>
<sequence>MKLAKYLFRPNALFYVYIVLALLAIGFSSKAQDDFKTNTGYVSTKTSFIDFNTEEIKKLHPNSMVILTNENGVCHLSFLCIDPETDKTIEGKYEIVLSKSKYFNYEFEPAKVGDPKVNIFIPNGKDTWEVIVTFFDGTLIDMGGIREITPDEHKILASGKSPFLN</sequence>
<dbReference type="KEGG" id="fya:KMW28_23560"/>
<protein>
    <submittedName>
        <fullName evidence="2">Uncharacterized protein</fullName>
    </submittedName>
</protein>
<organism evidence="2 3">
    <name type="scientific">Flammeovirga yaeyamensis</name>
    <dbReference type="NCBI Taxonomy" id="367791"/>
    <lineage>
        <taxon>Bacteria</taxon>
        <taxon>Pseudomonadati</taxon>
        <taxon>Bacteroidota</taxon>
        <taxon>Cytophagia</taxon>
        <taxon>Cytophagales</taxon>
        <taxon>Flammeovirgaceae</taxon>
        <taxon>Flammeovirga</taxon>
    </lineage>
</organism>
<keyword evidence="1" id="KW-0472">Membrane</keyword>
<evidence type="ECO:0000256" key="1">
    <source>
        <dbReference type="SAM" id="Phobius"/>
    </source>
</evidence>
<keyword evidence="1" id="KW-0812">Transmembrane</keyword>
<reference evidence="2 3" key="1">
    <citation type="submission" date="2021-05" db="EMBL/GenBank/DDBJ databases">
        <title>Comparative genomic studies on the polysaccharide-degrading batcterial strains of the Flammeovirga genus.</title>
        <authorList>
            <person name="Zewei F."/>
            <person name="Zheng Z."/>
            <person name="Yu L."/>
            <person name="Ruyue G."/>
            <person name="Yanhong M."/>
            <person name="Yuanyuan C."/>
            <person name="Jingyan G."/>
            <person name="Wenjun H."/>
        </authorList>
    </citation>
    <scope>NUCLEOTIDE SEQUENCE [LARGE SCALE GENOMIC DNA]</scope>
    <source>
        <strain evidence="2 3">NBRC:100898</strain>
    </source>
</reference>
<accession>A0AAX1NCS7</accession>
<feature type="transmembrane region" description="Helical" evidence="1">
    <location>
        <begin position="12"/>
        <end position="29"/>
    </location>
</feature>
<proteinExistence type="predicted"/>
<dbReference type="EMBL" id="CP076133">
    <property type="protein sequence ID" value="QWG05400.1"/>
    <property type="molecule type" value="Genomic_DNA"/>
</dbReference>
<dbReference type="RefSeq" id="WP_169661944.1">
    <property type="nucleotide sequence ID" value="NZ_CP076133.1"/>
</dbReference>
<gene>
    <name evidence="2" type="ORF">KMW28_23560</name>
</gene>
<evidence type="ECO:0000313" key="2">
    <source>
        <dbReference type="EMBL" id="QWG05400.1"/>
    </source>
</evidence>
<evidence type="ECO:0000313" key="3">
    <source>
        <dbReference type="Proteomes" id="UP000678679"/>
    </source>
</evidence>